<evidence type="ECO:0000256" key="5">
    <source>
        <dbReference type="ARBA" id="ARBA00022741"/>
    </source>
</evidence>
<dbReference type="PANTHER" id="PTHR32057">
    <property type="entry name" value="PROTEIN ADENYLYLTRANSFERASE SELO, MITOCHONDRIAL"/>
    <property type="match status" value="1"/>
</dbReference>
<keyword evidence="4 8" id="KW-0479">Metal-binding</keyword>
<keyword evidence="10" id="KW-1185">Reference proteome</keyword>
<dbReference type="NCBIfam" id="NF000658">
    <property type="entry name" value="PRK00029.1"/>
    <property type="match status" value="1"/>
</dbReference>
<reference evidence="9 10" key="1">
    <citation type="submission" date="2017-06" db="EMBL/GenBank/DDBJ databases">
        <authorList>
            <person name="Kim H.J."/>
            <person name="Triplett B.A."/>
        </authorList>
    </citation>
    <scope>NUCLEOTIDE SEQUENCE [LARGE SCALE GENOMIC DNA]</scope>
    <source>
        <strain evidence="9 10">MWH-VicM1</strain>
    </source>
</reference>
<evidence type="ECO:0000313" key="10">
    <source>
        <dbReference type="Proteomes" id="UP000197215"/>
    </source>
</evidence>
<dbReference type="GO" id="GO:0070733">
    <property type="term" value="F:AMPylase activity"/>
    <property type="evidence" value="ECO:0007669"/>
    <property type="project" value="UniProtKB-EC"/>
</dbReference>
<evidence type="ECO:0000256" key="7">
    <source>
        <dbReference type="ARBA" id="ARBA00022842"/>
    </source>
</evidence>
<gene>
    <name evidence="8" type="primary">ydiU</name>
    <name evidence="8" type="synonym">selO</name>
    <name evidence="9" type="ORF">SAMN06295916_0043</name>
</gene>
<protein>
    <recommendedName>
        <fullName evidence="8">Protein nucleotidyltransferase YdiU</fullName>
        <ecNumber evidence="8">2.7.7.-</ecNumber>
    </recommendedName>
    <alternativeName>
        <fullName evidence="8">Protein adenylyltransferase YdiU</fullName>
        <ecNumber evidence="8">2.7.7.108</ecNumber>
    </alternativeName>
    <alternativeName>
        <fullName evidence="8">Protein uridylyltransferase YdiU</fullName>
        <ecNumber evidence="8">2.7.7.-</ecNumber>
    </alternativeName>
</protein>
<dbReference type="GO" id="GO:0005524">
    <property type="term" value="F:ATP binding"/>
    <property type="evidence" value="ECO:0007669"/>
    <property type="project" value="UniProtKB-UniRule"/>
</dbReference>
<dbReference type="GO" id="GO:0030145">
    <property type="term" value="F:manganese ion binding"/>
    <property type="evidence" value="ECO:0007669"/>
    <property type="project" value="UniProtKB-UniRule"/>
</dbReference>
<dbReference type="AlphaFoldDB" id="A0A212SZZ9"/>
<comment type="catalytic activity">
    <reaction evidence="8">
        <text>L-seryl-[protein] + UTP = O-(5'-uridylyl)-L-seryl-[protein] + diphosphate</text>
        <dbReference type="Rhea" id="RHEA:64604"/>
        <dbReference type="Rhea" id="RHEA-COMP:9863"/>
        <dbReference type="Rhea" id="RHEA-COMP:16635"/>
        <dbReference type="ChEBI" id="CHEBI:29999"/>
        <dbReference type="ChEBI" id="CHEBI:33019"/>
        <dbReference type="ChEBI" id="CHEBI:46398"/>
        <dbReference type="ChEBI" id="CHEBI:156051"/>
    </reaction>
</comment>
<evidence type="ECO:0000256" key="4">
    <source>
        <dbReference type="ARBA" id="ARBA00022723"/>
    </source>
</evidence>
<keyword evidence="8" id="KW-0464">Manganese</keyword>
<feature type="binding site" evidence="8">
    <location>
        <position position="246"/>
    </location>
    <ligand>
        <name>Mg(2+)</name>
        <dbReference type="ChEBI" id="CHEBI:18420"/>
    </ligand>
</feature>
<dbReference type="InterPro" id="IPR003846">
    <property type="entry name" value="SelO"/>
</dbReference>
<comment type="similarity">
    <text evidence="1 8">Belongs to the SELO family.</text>
</comment>
<name>A0A212SZZ9_9BURK</name>
<keyword evidence="5 8" id="KW-0547">Nucleotide-binding</keyword>
<evidence type="ECO:0000256" key="8">
    <source>
        <dbReference type="HAMAP-Rule" id="MF_00692"/>
    </source>
</evidence>
<evidence type="ECO:0000256" key="2">
    <source>
        <dbReference type="ARBA" id="ARBA00022679"/>
    </source>
</evidence>
<dbReference type="EMBL" id="FYEX01000001">
    <property type="protein sequence ID" value="SNC59329.1"/>
    <property type="molecule type" value="Genomic_DNA"/>
</dbReference>
<proteinExistence type="inferred from homology"/>
<feature type="binding site" evidence="8">
    <location>
        <position position="88"/>
    </location>
    <ligand>
        <name>ATP</name>
        <dbReference type="ChEBI" id="CHEBI:30616"/>
    </ligand>
</feature>
<keyword evidence="7 8" id="KW-0460">Magnesium</keyword>
<feature type="binding site" evidence="8">
    <location>
        <position position="91"/>
    </location>
    <ligand>
        <name>ATP</name>
        <dbReference type="ChEBI" id="CHEBI:30616"/>
    </ligand>
</feature>
<comment type="catalytic activity">
    <reaction evidence="8">
        <text>L-threonyl-[protein] + ATP = 3-O-(5'-adenylyl)-L-threonyl-[protein] + diphosphate</text>
        <dbReference type="Rhea" id="RHEA:54292"/>
        <dbReference type="Rhea" id="RHEA-COMP:11060"/>
        <dbReference type="Rhea" id="RHEA-COMP:13847"/>
        <dbReference type="ChEBI" id="CHEBI:30013"/>
        <dbReference type="ChEBI" id="CHEBI:30616"/>
        <dbReference type="ChEBI" id="CHEBI:33019"/>
        <dbReference type="ChEBI" id="CHEBI:138113"/>
        <dbReference type="EC" id="2.7.7.108"/>
    </reaction>
</comment>
<dbReference type="Pfam" id="PF02696">
    <property type="entry name" value="SelO"/>
    <property type="match status" value="1"/>
</dbReference>
<comment type="catalytic activity">
    <reaction evidence="8">
        <text>L-tyrosyl-[protein] + UTP = O-(5'-uridylyl)-L-tyrosyl-[protein] + diphosphate</text>
        <dbReference type="Rhea" id="RHEA:83887"/>
        <dbReference type="Rhea" id="RHEA-COMP:10136"/>
        <dbReference type="Rhea" id="RHEA-COMP:20238"/>
        <dbReference type="ChEBI" id="CHEBI:33019"/>
        <dbReference type="ChEBI" id="CHEBI:46398"/>
        <dbReference type="ChEBI" id="CHEBI:46858"/>
        <dbReference type="ChEBI" id="CHEBI:90602"/>
    </reaction>
</comment>
<evidence type="ECO:0000256" key="6">
    <source>
        <dbReference type="ARBA" id="ARBA00022840"/>
    </source>
</evidence>
<feature type="binding site" evidence="8">
    <location>
        <position position="118"/>
    </location>
    <ligand>
        <name>ATP</name>
        <dbReference type="ChEBI" id="CHEBI:30616"/>
    </ligand>
</feature>
<feature type="binding site" evidence="8">
    <location>
        <position position="90"/>
    </location>
    <ligand>
        <name>ATP</name>
        <dbReference type="ChEBI" id="CHEBI:30616"/>
    </ligand>
</feature>
<sequence length="481" mass="54228">MAFHLPFTDNLALVQSISPTPIPNPYWVGFSASVANLLGIPTTDNLPINPDYLNLLAGNQSHIGDQSYKTYATAYSGHQFGSWAGQLGDGRAIYLGDIHGQEVQLKGAGQTAYSRMGDGRAVLRSSIREFLCSEAMHFLGVPTSRALAVVGSDMLVMRESPETTAVCTRVAPSFLRIGHIEHYGHNQMWHELSLTLDYLIEHHYPECHHSPTPYLALLDQISLKTARMVAKWQSLGFCHGVLNTDNTSLLGLTLDYGPFGFLDQFQVDHICNHSDHGGRYSYHRQPEILHWNIYCLASAMLQPLQQELKRVRGIDGDEAIEYIKNTLNNYNKEYVKTWQTLFRKKLGLSTESEQDITLLEELLQTLHREKVDFTLFFRNLSEGLGVPTSMNSWYDTYKERLDIDKQSTDRRLESMQAVNPKYVLRNHLAQHAIELAQKKDFSEVSRLLKILEDPFTNQAVPESYALGPPPELAAISISCSS</sequence>
<dbReference type="OrthoDB" id="9776281at2"/>
<dbReference type="GO" id="GO:0000287">
    <property type="term" value="F:magnesium ion binding"/>
    <property type="evidence" value="ECO:0007669"/>
    <property type="project" value="UniProtKB-UniRule"/>
</dbReference>
<feature type="binding site" evidence="8">
    <location>
        <position position="176"/>
    </location>
    <ligand>
        <name>ATP</name>
        <dbReference type="ChEBI" id="CHEBI:30616"/>
    </ligand>
</feature>
<dbReference type="Proteomes" id="UP000197215">
    <property type="component" value="Unassembled WGS sequence"/>
</dbReference>
<dbReference type="EC" id="2.7.7.108" evidence="8"/>
<comment type="catalytic activity">
    <reaction evidence="8">
        <text>L-tyrosyl-[protein] + ATP = O-(5'-adenylyl)-L-tyrosyl-[protein] + diphosphate</text>
        <dbReference type="Rhea" id="RHEA:54288"/>
        <dbReference type="Rhea" id="RHEA-COMP:10136"/>
        <dbReference type="Rhea" id="RHEA-COMP:13846"/>
        <dbReference type="ChEBI" id="CHEBI:30616"/>
        <dbReference type="ChEBI" id="CHEBI:33019"/>
        <dbReference type="ChEBI" id="CHEBI:46858"/>
        <dbReference type="ChEBI" id="CHEBI:83624"/>
        <dbReference type="EC" id="2.7.7.108"/>
    </reaction>
</comment>
<feature type="binding site" evidence="8">
    <location>
        <position position="119"/>
    </location>
    <ligand>
        <name>ATP</name>
        <dbReference type="ChEBI" id="CHEBI:30616"/>
    </ligand>
</feature>
<dbReference type="HAMAP" id="MF_00692">
    <property type="entry name" value="SelO"/>
    <property type="match status" value="1"/>
</dbReference>
<comment type="catalytic activity">
    <reaction evidence="8">
        <text>L-histidyl-[protein] + UTP = N(tele)-(5'-uridylyl)-L-histidyl-[protein] + diphosphate</text>
        <dbReference type="Rhea" id="RHEA:83891"/>
        <dbReference type="Rhea" id="RHEA-COMP:9745"/>
        <dbReference type="Rhea" id="RHEA-COMP:20239"/>
        <dbReference type="ChEBI" id="CHEBI:29979"/>
        <dbReference type="ChEBI" id="CHEBI:33019"/>
        <dbReference type="ChEBI" id="CHEBI:46398"/>
        <dbReference type="ChEBI" id="CHEBI:233474"/>
    </reaction>
</comment>
<dbReference type="PANTHER" id="PTHR32057:SF14">
    <property type="entry name" value="PROTEIN ADENYLYLTRANSFERASE SELO, MITOCHONDRIAL"/>
    <property type="match status" value="1"/>
</dbReference>
<comment type="function">
    <text evidence="8">Nucleotidyltransferase involved in the post-translational modification of proteins. It can catalyze the addition of adenosine monophosphate (AMP) or uridine monophosphate (UMP) to a protein, resulting in modifications known as AMPylation and UMPylation.</text>
</comment>
<dbReference type="EC" id="2.7.7.-" evidence="8"/>
<keyword evidence="3 8" id="KW-0548">Nucleotidyltransferase</keyword>
<feature type="binding site" evidence="8">
    <location>
        <position position="255"/>
    </location>
    <ligand>
        <name>Mg(2+)</name>
        <dbReference type="ChEBI" id="CHEBI:18420"/>
    </ligand>
</feature>
<organism evidence="9 10">
    <name type="scientific">Polynucleobacter victoriensis</name>
    <dbReference type="NCBI Taxonomy" id="2049319"/>
    <lineage>
        <taxon>Bacteria</taxon>
        <taxon>Pseudomonadati</taxon>
        <taxon>Pseudomonadota</taxon>
        <taxon>Betaproteobacteria</taxon>
        <taxon>Burkholderiales</taxon>
        <taxon>Burkholderiaceae</taxon>
        <taxon>Polynucleobacter</taxon>
    </lineage>
</organism>
<dbReference type="RefSeq" id="WP_088811921.1">
    <property type="nucleotide sequence ID" value="NZ_FYEX01000001.1"/>
</dbReference>
<keyword evidence="6 8" id="KW-0067">ATP-binding</keyword>
<feature type="binding site" evidence="8">
    <location>
        <position position="255"/>
    </location>
    <ligand>
        <name>ATP</name>
        <dbReference type="ChEBI" id="CHEBI:30616"/>
    </ligand>
</feature>
<comment type="catalytic activity">
    <reaction evidence="8">
        <text>L-seryl-[protein] + ATP = 3-O-(5'-adenylyl)-L-seryl-[protein] + diphosphate</text>
        <dbReference type="Rhea" id="RHEA:58120"/>
        <dbReference type="Rhea" id="RHEA-COMP:9863"/>
        <dbReference type="Rhea" id="RHEA-COMP:15073"/>
        <dbReference type="ChEBI" id="CHEBI:29999"/>
        <dbReference type="ChEBI" id="CHEBI:30616"/>
        <dbReference type="ChEBI" id="CHEBI:33019"/>
        <dbReference type="ChEBI" id="CHEBI:142516"/>
        <dbReference type="EC" id="2.7.7.108"/>
    </reaction>
</comment>
<feature type="binding site" evidence="8">
    <location>
        <position position="106"/>
    </location>
    <ligand>
        <name>ATP</name>
        <dbReference type="ChEBI" id="CHEBI:30616"/>
    </ligand>
</feature>
<feature type="binding site" evidence="8">
    <location>
        <position position="169"/>
    </location>
    <ligand>
        <name>ATP</name>
        <dbReference type="ChEBI" id="CHEBI:30616"/>
    </ligand>
</feature>
<feature type="active site" description="Proton acceptor" evidence="8">
    <location>
        <position position="245"/>
    </location>
</feature>
<evidence type="ECO:0000256" key="1">
    <source>
        <dbReference type="ARBA" id="ARBA00009747"/>
    </source>
</evidence>
<evidence type="ECO:0000313" key="9">
    <source>
        <dbReference type="EMBL" id="SNC59329.1"/>
    </source>
</evidence>
<keyword evidence="2 8" id="KW-0808">Transferase</keyword>
<evidence type="ECO:0000256" key="3">
    <source>
        <dbReference type="ARBA" id="ARBA00022695"/>
    </source>
</evidence>
<accession>A0A212SZZ9</accession>
<comment type="cofactor">
    <cofactor evidence="8">
        <name>Mg(2+)</name>
        <dbReference type="ChEBI" id="CHEBI:18420"/>
    </cofactor>
    <cofactor evidence="8">
        <name>Mn(2+)</name>
        <dbReference type="ChEBI" id="CHEBI:29035"/>
    </cofactor>
</comment>